<feature type="coiled-coil region" evidence="7">
    <location>
        <begin position="6"/>
        <end position="50"/>
    </location>
</feature>
<sequence>MSEEELRKTATEYELYANQLEQLERRLELVQNSINEMELTKTTLEALKNKRSEEEFLSPIGSNSFIKAKFLDTGKVLMGLGANIIAEVTVDHAIEELTKRKTEFQKLYINLRNQMEQLKVKFNAVKTKLEQQYLQTRQK</sequence>
<feature type="coiled-coil region" evidence="7">
    <location>
        <begin position="94"/>
        <end position="128"/>
    </location>
</feature>
<evidence type="ECO:0000256" key="7">
    <source>
        <dbReference type="SAM" id="Coils"/>
    </source>
</evidence>
<name>A0AAF0IBJ0_ODILC</name>
<dbReference type="SUPFAM" id="SSF46579">
    <property type="entry name" value="Prefoldin"/>
    <property type="match status" value="1"/>
</dbReference>
<dbReference type="CDD" id="cd23160">
    <property type="entry name" value="Prefoldin_alpha_GimC"/>
    <property type="match status" value="1"/>
</dbReference>
<dbReference type="AlphaFoldDB" id="A0AAF0IBJ0"/>
<evidence type="ECO:0000256" key="4">
    <source>
        <dbReference type="ARBA" id="ARBA00025077"/>
    </source>
</evidence>
<keyword evidence="5" id="KW-0963">Cytoplasm</keyword>
<comment type="function">
    <text evidence="4 5">Molecular chaperone capable of stabilizing a range of proteins. Seems to fulfill an ATP-independent, HSP70-like function in archaeal de novo protein folding.</text>
</comment>
<dbReference type="Proteomes" id="UP000186851">
    <property type="component" value="Chromosome"/>
</dbReference>
<dbReference type="InterPro" id="IPR011599">
    <property type="entry name" value="PFD_alpha_archaea"/>
</dbReference>
<organism evidence="8 9">
    <name type="scientific">Odinarchaeota yellowstonii (strain LCB_4)</name>
    <dbReference type="NCBI Taxonomy" id="1841599"/>
    <lineage>
        <taxon>Archaea</taxon>
        <taxon>Promethearchaeati</taxon>
        <taxon>Candidatus Odinarchaeota</taxon>
        <taxon>Candidatus Odinarchaeia</taxon>
        <taxon>Candidatus Odinarchaeales</taxon>
        <taxon>Candidatus Odinarchaeaceae</taxon>
        <taxon>Candidatus Odinarchaeum</taxon>
    </lineage>
</organism>
<dbReference type="InterPro" id="IPR009053">
    <property type="entry name" value="Prefoldin"/>
</dbReference>
<dbReference type="GO" id="GO:0005737">
    <property type="term" value="C:cytoplasm"/>
    <property type="evidence" value="ECO:0007669"/>
    <property type="project" value="UniProtKB-SubCell"/>
</dbReference>
<comment type="subcellular location">
    <subcellularLocation>
        <location evidence="5">Cytoplasm</location>
    </subcellularLocation>
</comment>
<dbReference type="GO" id="GO:0006457">
    <property type="term" value="P:protein folding"/>
    <property type="evidence" value="ECO:0007669"/>
    <property type="project" value="UniProtKB-UniRule"/>
</dbReference>
<dbReference type="InterPro" id="IPR004127">
    <property type="entry name" value="Prefoldin_subunit_alpha"/>
</dbReference>
<proteinExistence type="inferred from homology"/>
<evidence type="ECO:0000256" key="1">
    <source>
        <dbReference type="ARBA" id="ARBA00010048"/>
    </source>
</evidence>
<dbReference type="GO" id="GO:0016272">
    <property type="term" value="C:prefoldin complex"/>
    <property type="evidence" value="ECO:0007669"/>
    <property type="project" value="UniProtKB-UniRule"/>
</dbReference>
<dbReference type="EMBL" id="CP091871">
    <property type="protein sequence ID" value="WEU40808.1"/>
    <property type="molecule type" value="Genomic_DNA"/>
</dbReference>
<accession>A0AAF0IBJ0</accession>
<evidence type="ECO:0000256" key="5">
    <source>
        <dbReference type="HAMAP-Rule" id="MF_00308"/>
    </source>
</evidence>
<dbReference type="KEGG" id="oyw:OdinLCB4_002510"/>
<dbReference type="NCBIfam" id="TIGR00293">
    <property type="entry name" value="prefoldin subunit alpha"/>
    <property type="match status" value="1"/>
</dbReference>
<reference evidence="8" key="1">
    <citation type="journal article" date="2017" name="Nature">
        <title>Asgard archaea illuminate the origin of eukaryotic cellular complexity.</title>
        <authorList>
            <person name="Zaremba-Niedzwiedzka K."/>
            <person name="Caceres E.F."/>
            <person name="Saw J.H."/>
            <person name="Backstrom D."/>
            <person name="Juzokaite L."/>
            <person name="Vancaester E."/>
            <person name="Seitz K.W."/>
            <person name="Anantharaman K."/>
            <person name="Starnawski P."/>
            <person name="Kjeldsen K.U."/>
            <person name="Scott M.B."/>
            <person name="Nunoura T."/>
            <person name="Banfield J.F."/>
            <person name="Schramm A."/>
            <person name="Baker B.J."/>
            <person name="Spang A."/>
            <person name="Ettema T.J.G."/>
        </authorList>
    </citation>
    <scope>NUCLEOTIDE SEQUENCE</scope>
    <source>
        <strain evidence="8">LCB_4</strain>
    </source>
</reference>
<gene>
    <name evidence="5 8" type="primary">pfdA</name>
    <name evidence="8" type="ORF">OdinLCB4_002510</name>
</gene>
<evidence type="ECO:0000256" key="2">
    <source>
        <dbReference type="ARBA" id="ARBA00011716"/>
    </source>
</evidence>
<protein>
    <recommendedName>
        <fullName evidence="5 6">Prefoldin subunit alpha</fullName>
    </recommendedName>
    <alternativeName>
        <fullName evidence="5">GimC subunit alpha</fullName>
    </alternativeName>
</protein>
<comment type="similarity">
    <text evidence="1">Belongs to the prefoldin subunit alpha family.</text>
</comment>
<comment type="similarity">
    <text evidence="5">Belongs to the prefoldin alpha subunit family.</text>
</comment>
<keyword evidence="7" id="KW-0175">Coiled coil</keyword>
<reference evidence="8" key="2">
    <citation type="journal article" date="2022" name="Nat. Microbiol.">
        <title>A closed Candidatus Odinarchaeum chromosome exposes Asgard archaeal viruses.</title>
        <authorList>
            <person name="Tamarit D."/>
            <person name="Caceres E.F."/>
            <person name="Krupovic M."/>
            <person name="Nijland R."/>
            <person name="Eme L."/>
            <person name="Robinson N.P."/>
            <person name="Ettema T.J.G."/>
        </authorList>
    </citation>
    <scope>NUCLEOTIDE SEQUENCE</scope>
    <source>
        <strain evidence="8">LCB_4</strain>
    </source>
</reference>
<evidence type="ECO:0000256" key="3">
    <source>
        <dbReference type="ARBA" id="ARBA00023186"/>
    </source>
</evidence>
<comment type="subunit">
    <text evidence="2 5">Heterohexamer of two alpha and four beta subunits.</text>
</comment>
<dbReference type="Gene3D" id="1.10.287.370">
    <property type="match status" value="1"/>
</dbReference>
<evidence type="ECO:0000256" key="6">
    <source>
        <dbReference type="NCBIfam" id="TIGR00293"/>
    </source>
</evidence>
<dbReference type="GO" id="GO:0051082">
    <property type="term" value="F:unfolded protein binding"/>
    <property type="evidence" value="ECO:0007669"/>
    <property type="project" value="UniProtKB-UniRule"/>
</dbReference>
<evidence type="ECO:0000313" key="9">
    <source>
        <dbReference type="Proteomes" id="UP000186851"/>
    </source>
</evidence>
<dbReference type="Pfam" id="PF02996">
    <property type="entry name" value="Prefoldin"/>
    <property type="match status" value="1"/>
</dbReference>
<keyword evidence="3 5" id="KW-0143">Chaperone</keyword>
<evidence type="ECO:0000313" key="8">
    <source>
        <dbReference type="EMBL" id="WEU40808.1"/>
    </source>
</evidence>
<dbReference type="HAMAP" id="MF_00308">
    <property type="entry name" value="PfdA"/>
    <property type="match status" value="1"/>
</dbReference>